<evidence type="ECO:0000259" key="6">
    <source>
        <dbReference type="Pfam" id="PF07959"/>
    </source>
</evidence>
<evidence type="ECO:0000256" key="2">
    <source>
        <dbReference type="ARBA" id="ARBA00022741"/>
    </source>
</evidence>
<comment type="caution">
    <text evidence="7">The sequence shown here is derived from an EMBL/GenBank/DDBJ whole genome shotgun (WGS) entry which is preliminary data.</text>
</comment>
<dbReference type="Pfam" id="PF00288">
    <property type="entry name" value="GHMP_kinases_N"/>
    <property type="match status" value="1"/>
</dbReference>
<gene>
    <name evidence="7" type="ORF">DW740_01190</name>
</gene>
<organism evidence="7 8">
    <name type="scientific">Blautia obeum</name>
    <dbReference type="NCBI Taxonomy" id="40520"/>
    <lineage>
        <taxon>Bacteria</taxon>
        <taxon>Bacillati</taxon>
        <taxon>Bacillota</taxon>
        <taxon>Clostridia</taxon>
        <taxon>Lachnospirales</taxon>
        <taxon>Lachnospiraceae</taxon>
        <taxon>Blautia</taxon>
    </lineage>
</organism>
<keyword evidence="2" id="KW-0547">Nucleotide-binding</keyword>
<evidence type="ECO:0000256" key="4">
    <source>
        <dbReference type="ARBA" id="ARBA00022840"/>
    </source>
</evidence>
<dbReference type="RefSeq" id="WP_118049935.1">
    <property type="nucleotide sequence ID" value="NZ_CABJFK010000001.1"/>
</dbReference>
<dbReference type="Proteomes" id="UP000283745">
    <property type="component" value="Unassembled WGS sequence"/>
</dbReference>
<dbReference type="GO" id="GO:0016779">
    <property type="term" value="F:nucleotidyltransferase activity"/>
    <property type="evidence" value="ECO:0007669"/>
    <property type="project" value="UniProtKB-KW"/>
</dbReference>
<dbReference type="PANTHER" id="PTHR32463">
    <property type="entry name" value="L-FUCOSE KINASE"/>
    <property type="match status" value="1"/>
</dbReference>
<name>A0A414JBJ5_9FIRM</name>
<dbReference type="Gene3D" id="3.30.230.120">
    <property type="match status" value="1"/>
</dbReference>
<evidence type="ECO:0000313" key="7">
    <source>
        <dbReference type="EMBL" id="RHE41949.1"/>
    </source>
</evidence>
<dbReference type="InterPro" id="IPR052203">
    <property type="entry name" value="GHMP_Kinase-Related"/>
</dbReference>
<dbReference type="InterPro" id="IPR006204">
    <property type="entry name" value="GHMP_kinase_N_dom"/>
</dbReference>
<dbReference type="GO" id="GO:0050201">
    <property type="term" value="F:fucokinase activity"/>
    <property type="evidence" value="ECO:0007669"/>
    <property type="project" value="TreeGrafter"/>
</dbReference>
<evidence type="ECO:0000259" key="5">
    <source>
        <dbReference type="Pfam" id="PF00288"/>
    </source>
</evidence>
<dbReference type="AlphaFoldDB" id="A0A414JBJ5"/>
<dbReference type="InterPro" id="IPR012887">
    <property type="entry name" value="GDP_fucose_pyrophosphorylase"/>
</dbReference>
<keyword evidence="4" id="KW-0067">ATP-binding</keyword>
<sequence>MKNIPSLFLSQAYRDCWDDYNRSLKLKKFPRWDYVILTASNEQQAEGFRKHLEERKSFLPKHTKFVAIPDRDGLRVGSGGATLEVLKYLRSKEESFEKLRVLVIHSGGDSKRVPQYSALGKLFSPVPHKLPNGRNSTLFDEFMICMSSVPSRIREGMVLLSGDVLLLFNPLQIDYNNVGAAAISFKEHVETGKNHGVYLNGENGNVKCCLQKKSVEVLRSVGAVNDSDCVDIDTGALIFSTEMMESLYSLIAAPEDYDRHVNAKTRLSLYADFLYPLAEDSTLEEFYKEKPEGEFCPELTAARERVWKVLRPYRMKLLRLAPAKFIHFGTTREILELMNGGVDEYQDLGWSRIVGGSIKGDTSGYNSVLSSRSTIEEGCYLEVSYVHGNSRVGDHCVLSYIDVFDREIPDNVVLHGLKQRDGSFVVRIFGIGDNPKENKLFGRDLDELEQKLGVRLWENSAHSLWEANLYAEADNIQDGVDAALNLYRIVNDESAADIEQWRNAEKKSLCSGFNAADPDAIIAWNRRMEDLVAMDEITKAIRHKVPAQKLQKRTTLTKIQKEWLKNRIGKADFSERMRLHYYLGIVLEDENEIQECFHTIQAEMLEATVKSLNYNENARIVTDRHTVNLPLRVNWGGGWSDTPPYCNENGGTVLNVAILLNGKKPVEVTLERIDELKIVFDSRDMDVHGEFDTIEPLQATGDPFDPFALQKACLLACGIIPQKGYKLEDILRRLGGGFVMHSEVTDVPKGSGLGTSSILSAACVKAVFEFTGIEFTEEDLYAHVLAMEQIMSTGGGWQDQVGGATSGLKYISSMPGLKQEIKVTHVELPESARKELNERFVLIYTGQRRLARNLLRDVVGRYVGNEPDSLFALEEIQKTAALMRFELERGNVDGFAKLLDYHWELSKKVDAGSSNTLIEQIFSSIEEMIDGRLVCGAGGGGFLQVILKKGITREDVEKRLNEVFMDSLVGVADCKLVW</sequence>
<dbReference type="PANTHER" id="PTHR32463:SF0">
    <property type="entry name" value="L-FUCOSE KINASE"/>
    <property type="match status" value="1"/>
</dbReference>
<keyword evidence="3 7" id="KW-0418">Kinase</keyword>
<dbReference type="Gene3D" id="2.160.10.10">
    <property type="entry name" value="Hexapeptide repeat proteins"/>
    <property type="match status" value="1"/>
</dbReference>
<dbReference type="Pfam" id="PF07959">
    <property type="entry name" value="Fucose_pyrophosphorylase"/>
    <property type="match status" value="1"/>
</dbReference>
<evidence type="ECO:0000256" key="3">
    <source>
        <dbReference type="ARBA" id="ARBA00022777"/>
    </source>
</evidence>
<feature type="domain" description="GHMP kinase N-terminal" evidence="5">
    <location>
        <begin position="732"/>
        <end position="801"/>
    </location>
</feature>
<evidence type="ECO:0000313" key="8">
    <source>
        <dbReference type="Proteomes" id="UP000283745"/>
    </source>
</evidence>
<reference evidence="7 8" key="1">
    <citation type="submission" date="2018-08" db="EMBL/GenBank/DDBJ databases">
        <title>A genome reference for cultivated species of the human gut microbiota.</title>
        <authorList>
            <person name="Zou Y."/>
            <person name="Xue W."/>
            <person name="Luo G."/>
        </authorList>
    </citation>
    <scope>NUCLEOTIDE SEQUENCE [LARGE SCALE GENOMIC DNA]</scope>
    <source>
        <strain evidence="7 8">AM28-23</strain>
    </source>
</reference>
<dbReference type="GO" id="GO:0005524">
    <property type="term" value="F:ATP binding"/>
    <property type="evidence" value="ECO:0007669"/>
    <property type="project" value="UniProtKB-KW"/>
</dbReference>
<protein>
    <submittedName>
        <fullName evidence="7">Bifunctional fucokinase/L-fucose-1-P-guanylyltransferase</fullName>
    </submittedName>
</protein>
<dbReference type="EMBL" id="QSKF01000001">
    <property type="protein sequence ID" value="RHE41949.1"/>
    <property type="molecule type" value="Genomic_DNA"/>
</dbReference>
<feature type="domain" description="GDP-fucose pyrophosphorylase" evidence="6">
    <location>
        <begin position="94"/>
        <end position="470"/>
    </location>
</feature>
<dbReference type="GO" id="GO:0042352">
    <property type="term" value="P:GDP-L-fucose salvage"/>
    <property type="evidence" value="ECO:0007669"/>
    <property type="project" value="TreeGrafter"/>
</dbReference>
<dbReference type="SUPFAM" id="SSF54211">
    <property type="entry name" value="Ribosomal protein S5 domain 2-like"/>
    <property type="match status" value="1"/>
</dbReference>
<dbReference type="SUPFAM" id="SSF55060">
    <property type="entry name" value="GHMP Kinase, C-terminal domain"/>
    <property type="match status" value="1"/>
</dbReference>
<proteinExistence type="predicted"/>
<dbReference type="PRINTS" id="PR00959">
    <property type="entry name" value="MEVGALKINASE"/>
</dbReference>
<keyword evidence="1 7" id="KW-0808">Transferase</keyword>
<evidence type="ECO:0000256" key="1">
    <source>
        <dbReference type="ARBA" id="ARBA00022679"/>
    </source>
</evidence>
<keyword evidence="7" id="KW-0548">Nucleotidyltransferase</keyword>
<dbReference type="InterPro" id="IPR036554">
    <property type="entry name" value="GHMP_kinase_C_sf"/>
</dbReference>
<accession>A0A414JBJ5</accession>
<dbReference type="InterPro" id="IPR020568">
    <property type="entry name" value="Ribosomal_Su5_D2-typ_SF"/>
</dbReference>